<feature type="compositionally biased region" description="Basic and acidic residues" evidence="10">
    <location>
        <begin position="2166"/>
        <end position="2181"/>
    </location>
</feature>
<keyword evidence="7" id="KW-0511">Multifunctional enzyme</keyword>
<evidence type="ECO:0000259" key="11">
    <source>
        <dbReference type="PROSITE" id="PS50075"/>
    </source>
</evidence>
<feature type="compositionally biased region" description="Pro residues" evidence="10">
    <location>
        <begin position="2611"/>
        <end position="2622"/>
    </location>
</feature>
<feature type="region of interest" description="N-terminal hotdog fold" evidence="9">
    <location>
        <begin position="3104"/>
        <end position="3239"/>
    </location>
</feature>
<dbReference type="GO" id="GO:0006633">
    <property type="term" value="P:fatty acid biosynthetic process"/>
    <property type="evidence" value="ECO:0007669"/>
    <property type="project" value="InterPro"/>
</dbReference>
<keyword evidence="8" id="KW-0012">Acyltransferase</keyword>
<dbReference type="FunFam" id="3.40.47.10:FF:000019">
    <property type="entry name" value="Polyketide synthase type I"/>
    <property type="match status" value="2"/>
</dbReference>
<dbReference type="Gene3D" id="3.90.180.10">
    <property type="entry name" value="Medium-chain alcohol dehydrogenases, catalytic domain"/>
    <property type="match status" value="1"/>
</dbReference>
<evidence type="ECO:0000256" key="3">
    <source>
        <dbReference type="ARBA" id="ARBA00022450"/>
    </source>
</evidence>
<dbReference type="InterPro" id="IPR013968">
    <property type="entry name" value="PKS_KR"/>
</dbReference>
<feature type="region of interest" description="Disordered" evidence="10">
    <location>
        <begin position="3202"/>
        <end position="3222"/>
    </location>
</feature>
<dbReference type="SMART" id="SM00822">
    <property type="entry name" value="PKS_KR"/>
    <property type="match status" value="2"/>
</dbReference>
<evidence type="ECO:0000256" key="1">
    <source>
        <dbReference type="ARBA" id="ARBA00001957"/>
    </source>
</evidence>
<feature type="compositionally biased region" description="Low complexity" evidence="10">
    <location>
        <begin position="1184"/>
        <end position="1196"/>
    </location>
</feature>
<evidence type="ECO:0000256" key="10">
    <source>
        <dbReference type="SAM" id="MobiDB-lite"/>
    </source>
</evidence>
<dbReference type="InterPro" id="IPR014043">
    <property type="entry name" value="Acyl_transferase_dom"/>
</dbReference>
<comment type="cofactor">
    <cofactor evidence="1">
        <name>pantetheine 4'-phosphate</name>
        <dbReference type="ChEBI" id="CHEBI:47942"/>
    </cofactor>
</comment>
<organism evidence="14 15">
    <name type="scientific">Frankia canadensis</name>
    <dbReference type="NCBI Taxonomy" id="1836972"/>
    <lineage>
        <taxon>Bacteria</taxon>
        <taxon>Bacillati</taxon>
        <taxon>Actinomycetota</taxon>
        <taxon>Actinomycetes</taxon>
        <taxon>Frankiales</taxon>
        <taxon>Frankiaceae</taxon>
        <taxon>Frankia</taxon>
    </lineage>
</organism>
<dbReference type="GO" id="GO:0031177">
    <property type="term" value="F:phosphopantetheine binding"/>
    <property type="evidence" value="ECO:0007669"/>
    <property type="project" value="InterPro"/>
</dbReference>
<dbReference type="SUPFAM" id="SSF53901">
    <property type="entry name" value="Thiolase-like"/>
    <property type="match status" value="2"/>
</dbReference>
<gene>
    <name evidence="14" type="ORF">FRACA_240026</name>
</gene>
<dbReference type="InterPro" id="IPR006162">
    <property type="entry name" value="Ppantetheine_attach_site"/>
</dbReference>
<feature type="compositionally biased region" description="Low complexity" evidence="10">
    <location>
        <begin position="2623"/>
        <end position="2637"/>
    </location>
</feature>
<dbReference type="Pfam" id="PF13602">
    <property type="entry name" value="ADH_zinc_N_2"/>
    <property type="match status" value="1"/>
</dbReference>
<evidence type="ECO:0000313" key="15">
    <source>
        <dbReference type="Proteomes" id="UP000234331"/>
    </source>
</evidence>
<evidence type="ECO:0000256" key="9">
    <source>
        <dbReference type="PROSITE-ProRule" id="PRU01363"/>
    </source>
</evidence>
<dbReference type="Pfam" id="PF08990">
    <property type="entry name" value="Docking"/>
    <property type="match status" value="1"/>
</dbReference>
<dbReference type="Pfam" id="PF00550">
    <property type="entry name" value="PP-binding"/>
    <property type="match status" value="2"/>
</dbReference>
<dbReference type="InterPro" id="IPR009081">
    <property type="entry name" value="PP-bd_ACP"/>
</dbReference>
<dbReference type="InterPro" id="IPR015083">
    <property type="entry name" value="NorB/c/GfsB-D-like_docking"/>
</dbReference>
<dbReference type="InterPro" id="IPR036291">
    <property type="entry name" value="NAD(P)-bd_dom_sf"/>
</dbReference>
<dbReference type="InterPro" id="IPR055123">
    <property type="entry name" value="SpnB-like_Rossmann"/>
</dbReference>
<dbReference type="PROSITE" id="PS50075">
    <property type="entry name" value="CARRIER"/>
    <property type="match status" value="2"/>
</dbReference>
<dbReference type="InterPro" id="IPR042104">
    <property type="entry name" value="PKS_dehydratase_sf"/>
</dbReference>
<feature type="compositionally biased region" description="Low complexity" evidence="10">
    <location>
        <begin position="1085"/>
        <end position="1105"/>
    </location>
</feature>
<dbReference type="GO" id="GO:0033068">
    <property type="term" value="P:macrolide biosynthetic process"/>
    <property type="evidence" value="ECO:0007669"/>
    <property type="project" value="UniProtKB-ARBA"/>
</dbReference>
<dbReference type="SUPFAM" id="SSF52151">
    <property type="entry name" value="FabD/lysophospholipase-like"/>
    <property type="match status" value="2"/>
</dbReference>
<dbReference type="PROSITE" id="PS00606">
    <property type="entry name" value="KS3_1"/>
    <property type="match status" value="2"/>
</dbReference>
<dbReference type="InterPro" id="IPR018201">
    <property type="entry name" value="Ketoacyl_synth_AS"/>
</dbReference>
<dbReference type="InterPro" id="IPR001227">
    <property type="entry name" value="Ac_transferase_dom_sf"/>
</dbReference>
<dbReference type="SMART" id="SM00823">
    <property type="entry name" value="PKS_PP"/>
    <property type="match status" value="2"/>
</dbReference>
<feature type="compositionally biased region" description="Basic and acidic residues" evidence="10">
    <location>
        <begin position="3634"/>
        <end position="3647"/>
    </location>
</feature>
<dbReference type="InterPro" id="IPR016039">
    <property type="entry name" value="Thiolase-like"/>
</dbReference>
<comment type="pathway">
    <text evidence="2">Antibiotic biosynthesis.</text>
</comment>
<dbReference type="GO" id="GO:0016491">
    <property type="term" value="F:oxidoreductase activity"/>
    <property type="evidence" value="ECO:0007669"/>
    <property type="project" value="InterPro"/>
</dbReference>
<dbReference type="InterPro" id="IPR049900">
    <property type="entry name" value="PKS_mFAS_DH"/>
</dbReference>
<evidence type="ECO:0000313" key="14">
    <source>
        <dbReference type="EMBL" id="SNQ48352.1"/>
    </source>
</evidence>
<dbReference type="Gene3D" id="3.40.366.10">
    <property type="entry name" value="Malonyl-Coenzyme A Acyl Carrier Protein, domain 2"/>
    <property type="match status" value="2"/>
</dbReference>
<dbReference type="PANTHER" id="PTHR43775:SF51">
    <property type="entry name" value="INACTIVE PHENOLPHTHIOCEROL SYNTHESIS POLYKETIDE SYNTHASE TYPE I PKS1-RELATED"/>
    <property type="match status" value="1"/>
</dbReference>
<feature type="active site" description="Proton donor; for dehydratase activity" evidence="9">
    <location>
        <position position="3346"/>
    </location>
</feature>
<dbReference type="InterPro" id="IPR014030">
    <property type="entry name" value="Ketoacyl_synth_N"/>
</dbReference>
<dbReference type="SMART" id="SM00829">
    <property type="entry name" value="PKS_ER"/>
    <property type="match status" value="1"/>
</dbReference>
<feature type="region of interest" description="N-terminal hotdog fold" evidence="9">
    <location>
        <begin position="958"/>
        <end position="1091"/>
    </location>
</feature>
<dbReference type="InterPro" id="IPR050091">
    <property type="entry name" value="PKS_NRPS_Biosynth_Enz"/>
</dbReference>
<keyword evidence="4" id="KW-0597">Phosphoprotein</keyword>
<dbReference type="InterPro" id="IPR011032">
    <property type="entry name" value="GroES-like_sf"/>
</dbReference>
<feature type="domain" description="Ketosynthase family 3 (KS3)" evidence="12">
    <location>
        <begin position="33"/>
        <end position="459"/>
    </location>
</feature>
<feature type="domain" description="Ketosynthase family 3 (KS3)" evidence="12">
    <location>
        <begin position="2182"/>
        <end position="2608"/>
    </location>
</feature>
<feature type="region of interest" description="Disordered" evidence="10">
    <location>
        <begin position="3235"/>
        <end position="3286"/>
    </location>
</feature>
<dbReference type="InterPro" id="IPR049552">
    <property type="entry name" value="PKS_DH_N"/>
</dbReference>
<evidence type="ECO:0000256" key="8">
    <source>
        <dbReference type="ARBA" id="ARBA00023315"/>
    </source>
</evidence>
<dbReference type="InterPro" id="IPR014031">
    <property type="entry name" value="Ketoacyl_synth_C"/>
</dbReference>
<evidence type="ECO:0000256" key="2">
    <source>
        <dbReference type="ARBA" id="ARBA00004792"/>
    </source>
</evidence>
<dbReference type="Gene3D" id="3.40.50.720">
    <property type="entry name" value="NAD(P)-binding Rossmann-like Domain"/>
    <property type="match status" value="2"/>
</dbReference>
<dbReference type="InterPro" id="IPR020841">
    <property type="entry name" value="PKS_Beta-ketoAc_synthase_dom"/>
</dbReference>
<dbReference type="InterPro" id="IPR049551">
    <property type="entry name" value="PKS_DH_C"/>
</dbReference>
<dbReference type="OrthoDB" id="9778690at2"/>
<feature type="region of interest" description="Disordered" evidence="10">
    <location>
        <begin position="1184"/>
        <end position="1207"/>
    </location>
</feature>
<feature type="compositionally biased region" description="Low complexity" evidence="10">
    <location>
        <begin position="3236"/>
        <end position="3265"/>
    </location>
</feature>
<reference evidence="14 15" key="1">
    <citation type="submission" date="2017-06" db="EMBL/GenBank/DDBJ databases">
        <authorList>
            <person name="Kim H.J."/>
            <person name="Triplett B.A."/>
        </authorList>
    </citation>
    <scope>NUCLEOTIDE SEQUENCE [LARGE SCALE GENOMIC DNA]</scope>
    <source>
        <strain evidence="14">FRACA_ARgP5</strain>
    </source>
</reference>
<dbReference type="InterPro" id="IPR020806">
    <property type="entry name" value="PKS_PP-bd"/>
</dbReference>
<evidence type="ECO:0000259" key="13">
    <source>
        <dbReference type="PROSITE" id="PS52019"/>
    </source>
</evidence>
<sequence length="4109" mass="424807">MANEDRLREYLRRVTADLHETRQRLSAAQEQDREPIAVVAMSCRFPGAVTSPEDLWRLLDAGTDAVGEFPTDRGWDLEGLYDPDPDRTGTMYVRHGGFLRDAAGFDAELFGIHPREAAAIDPQQRVLLESTWELFERARIPAASLRDSSTGVFVGVIAQDYAPGLGRVPAAHEGYLLTGNTTSVASGRIAYTFGLRGPALTVDTACSSSLVGVHLACASLRSGEVTLAVAGGATVLGSAGVFVEFSRQRGLAPDGRCKSFAAAADGTNFAEGVGLLLLERLGDARRNGHEILAVIRGSAVNSDGASNGLTAPSGPAQERVIRAALARARVTAAEVDAVEAHGTGTTLGDPIEAHALLATYGREHSPQAPLWVGSAKSNLGHTQAAAGVAGMIKMILAMRHARLPATLHVDEPTPHVDWSDGTVRLARQGRRWEANGRPRRAAVSSFGISGTNAHLILEEAPAGAGQGEAARPVTADRAAAPAHPLPWLLSAGSADALRAQAARLLTHLTAGPAASDGPAADDTAVTADTAAAADDVALSLVATRSPLDHRAALVGGDRPQLLAALAALADSATPPAPDALRTDVAVPAARVAFLFTGQGSQRPGMGRELHAAYPAFAAALDAVAEVLDPHLDRPLRTVMFAEDQSADAALLGQTLYTQAAVFAFEVALARLLESWGLRPSHVAGHSIGEIAAAHVAGVLTLADAGTLVAARGRLMQALPAGGAMAAVQATEAEVRRTLADAPGAVTIAAVNGPTATVISGDAGAVDAVAGQWRERGRRVRRLRVSHAFHSPHMDGMLAEFEAALAPLTLTAPTVPLVSTLTGRLATPDQLTSARYWVRHVREPVRLADAVRELHALEATAYLEVGPDRALAPMAADTLAEQGVSAPVVATSGAGRDERSTLLSAVAALAVHGREPDWPALFAGRPARPIDLPTYPFQHQRHWLEPAPTGGPHPASTGHPLLGSAIVLAEGGTTVFVSRLDRHSHPWLADHAIGGVTLLPGTAVVETVLQAGLRFGSAQVEEIVLQAPLVVDGPGPIDLQVTVGPVDDQGRRPVQVHSRRLPDPADSTGPDLDESDWTRHATGSLAPASAPDAAAAPPDPGSAWPPTGAEALAEGSPYAWLDEQGYRYGPAFRLVRGAWKRGTELFADVELPEAVTTDGYGIHPALLDAALHPLAASATAPAEAAAPEAVDAPGATAQPRTPTAGVDGATVRLPFSWSGIRLHAIAGTRVRVRLRLADDGTAAVHVADPGGAPVLTVTGLTFRGIPAAALAAAAARVPGHDALHVLEWTPTTPLDEPDRTDAPAAWVGADDEPARHALAATGRDVTPYPDLVALGQAVAAGHPAPRLVVVRASAEPGQPAAAAVRALAASVLGHLRAWLDAPALATARLVVLTRGAVAAGEGHTDLPGAALWGLLHAAQNEHPGQLTLLDLDGHDDSARMWPAALGLDEPRVAMRAGRALVPRLRRTRDVPALALPAGEGRWHLGASGTGMLEGVAVVTAGPPEPLGPGEVRVRVRAAGLNFRDALIALGMYPGAATLGSEAAGVVVEVGADVAGVAPGTRVMGLFADAVAPEAVTDHRLVAPIPTGWSYAQAAAAPIVYLTAYHALVGLARVRTGQSLLVHAATGGVGTAALRLARHLGLRVHATASPPKWPVLRAAGLPPTHISSSRTTDFEETVRAATAGRGVDVVLNSLTGPFVDASLRLLGPGGHFLEMGKTDVRDAETVRAAHPGVTYQAFDLMDAGPDRIAQMLAELGGLFEDGTLAPLPVTAWDVRQAPTALRFLGQSRHVGKVVLTLPRALDPAGTALITGGTGELGGLVARHLVVRHGVRHLLLASRRGPAADGAGRLVADLEALGARVTTLACDVADRAALTDLLAAVPVAHPLTAVVHTAGVLDDAPAATLGPDQLDRVLRPKADAAVHLHELTAHLDLAVFVLYSSFAGIAGNPGQGTYAAANAILDALARTRHTAGLPATSLAWGPWAPSGGMTGMLGATGLARLRRAGLRPLRAAEGTALFDAALADGRAELIPVGLDLSRLGGSDVPPLLRALVRREIPRAAGADGAGDLAGRLRRLAATARVGVLVDLVRAQVAAVLGHGTPGAVEVDRPFNALGLDSLTAVELRNRLGAATGLRLPATLLFDYPTTLTLAEHLLAELLGPRADGGAEPATHDPDGDGKSARPEDGDPIAIVAMACRFPGGVRTAEDLWRLVARGTDTITSFPVNRGWDVDALYDPDPGRPGHTYATRGGFLHDADEFDAAFFGMNPREAVATDPQQRLLLETAWEVLERAGIDPTSLAGSRTGVFAGVIAQDYGSWAPQTPPELEGYLSTGTTTSVASGRIAYVLGLEGPAITVDTACSSSLVALHLAGQALRAGECTLALAGGATIMSTPRSFVEFSRQRGLAPDGRSKAFAAAADGTSWGEGVGVLLLERLSDARRNGHPVLALVRGTAVNQDGASNGLTAPNGPSQQRVIRQALANARLAPHEVDAVEAHGTGTPLGDPIEAQALLATYGQGRPDDAPLRLGSIKSNIGHTLAAAGVAGIIKMVMAMRHGELPRTLHVDEPSPHVDWSAGTVSLLVDAAPWPRGPRPRRAGVSSFGISGTNAHVILEEAPPDPAALPDPAAPANPADPAATSEAQATAEVQATAEAVVAWPLSARDGLALRAQADRLLTHLDARVDTPPDPRDVGRSLALGRATLAYRAVVVAPPGELRAGLRALARGEDAADVLTGIAQDDPRVVFVFPGQGSQWPGMATALLDGSPRFRAHLHDCADALAAHVDWSLVDVLRGAPGTPGLDRVDVVQPALFAILVSLARLWRDHGVHPAAVVGHSQGEIAAAHLAGGLTLDEAARVVSLRARALAALARDAESGRGAMVSLSEPVERVHARLAPWAGRLWVAAVNGPASTVVSGQADAIDELLADAGDDQRIRRIPVDYASHSPAMEALRDDLLGALDGLTPRSGDIPFYSTVTAGVLDTARLDAEYWYTNLRSTVRLDETVRALLADGHRILVESAPHPVLVPALRTTVEHAGARAAVVESLRRDDGGPDRFLRSLATAFAHGARIDWAGVFAGAGRVELPTYAFARRRYWLEAAPGPADASGLGLRPTAHGLLGAVVEEVDGEGTTFTGRLSARTHPWLADHAVGTTVLLPGTAFVEMAAHVADHLGHTALDELVVRAPLAVPDRGGVRLRVRVEAADSAGSRRFAVYSRPDDADTPDASAPDGLADTPWIRHATGLLGDRPAGASLTGATPTGAPPTGASPAATGSPRDQNGGGPGGGAHDGDAWPPPGAIPLDVTDAYDRLADLGLDYGAAFQGLTAAWRLGDDILAGVRLPASEHARARSFVLHPALFDAALHAVALAGVGEPATAGGAGGVPLPFAWSGVSWRRSAATSVRVRLGLRGPDTVAVTILDEAGAPLVTADALTVRRVEPAQLPPAAASRDPLFGVDWQELSEPAPTAEPPAGWAVLGDDLLEIAGTSDADPPVPPVTRYADLDALLAADGPLPPVVVVPVTGAGVHTEAGAGFGTDVPAAVRGAVDRVLELVSRWQRQPDCAESRLVLVTRGAVPAPAGRPVTDLPGAAVWGLARTAQTEVPASVVLLDVDASPMSAAALASWLGTDETQLAVRAGVVYAPRLVRLTAPRDQDRPHPDDPARAGGEAPARAAEDRPGRAAEDGPWSATGTVLITGGTGLLGGELARHLVTARGVRHLLLLSRGGAAGADTLVAGLRELGAEVDAVACDVADRHALARVLAGVPAAHPLSAVIHAAGVLDDGVLTSLTSARAAAVLRPKVDGAWNLHELTRHANLRAFVLVSSFAGVWGSGGQGAYAAASGFLDALAAHRRAEELPATAMAWGLWAPDSAMTGQLGQARRERIRRSGLVPLTVEAALNLFDAAMDTDRALVLPVALDLPTLRARAREGDLPPLLRRLVPQRARTAPSERAPVGVADLTGPDRDQAVGDLVRSVVAAVLGHPNPADVDMTRTFAGLGLDSLTALELRNRLGAAVGRRLPVTLVFDYPTPEALAAYLLAELAAADPRPAVLEQLDRLASMLAAVPDGDVDRPAVTSRLRAIIAAWTGEGGAAGQPDGAEARVSERLDGADPDELLAFIDQELGRTH</sequence>
<dbReference type="FunFam" id="3.90.180.10:FF:000032">
    <property type="entry name" value="Probable polyketide synthase pks1"/>
    <property type="match status" value="1"/>
</dbReference>
<dbReference type="CDD" id="cd05195">
    <property type="entry name" value="enoyl_red"/>
    <property type="match status" value="1"/>
</dbReference>
<keyword evidence="6" id="KW-0045">Antibiotic biosynthesis</keyword>
<feature type="region of interest" description="Disordered" evidence="10">
    <location>
        <begin position="2610"/>
        <end position="2637"/>
    </location>
</feature>
<feature type="active site" description="Proton acceptor; for dehydratase activity" evidence="9">
    <location>
        <position position="990"/>
    </location>
</feature>
<dbReference type="FunFam" id="3.40.50.720:FF:000209">
    <property type="entry name" value="Polyketide synthase Pks12"/>
    <property type="match status" value="1"/>
</dbReference>
<dbReference type="InterPro" id="IPR036736">
    <property type="entry name" value="ACP-like_sf"/>
</dbReference>
<feature type="active site" description="Proton acceptor; for dehydratase activity" evidence="9">
    <location>
        <position position="3136"/>
    </location>
</feature>
<dbReference type="PROSITE" id="PS00012">
    <property type="entry name" value="PHOSPHOPANTETHEINE"/>
    <property type="match status" value="2"/>
</dbReference>
<dbReference type="InterPro" id="IPR020843">
    <property type="entry name" value="ER"/>
</dbReference>
<dbReference type="FunFam" id="3.40.366.10:FF:000002">
    <property type="entry name" value="Probable polyketide synthase 2"/>
    <property type="match status" value="2"/>
</dbReference>
<keyword evidence="5" id="KW-0808">Transferase</keyword>
<dbReference type="Pfam" id="PF21089">
    <property type="entry name" value="PKS_DH_N"/>
    <property type="match status" value="2"/>
</dbReference>
<dbReference type="PROSITE" id="PS52019">
    <property type="entry name" value="PKS_MFAS_DH"/>
    <property type="match status" value="2"/>
</dbReference>
<dbReference type="SUPFAM" id="SSF51735">
    <property type="entry name" value="NAD(P)-binding Rossmann-fold domains"/>
    <property type="match status" value="5"/>
</dbReference>
<feature type="domain" description="PKS/mFAS DH" evidence="13">
    <location>
        <begin position="958"/>
        <end position="1270"/>
    </location>
</feature>
<dbReference type="GO" id="GO:0004312">
    <property type="term" value="F:fatty acid synthase activity"/>
    <property type="evidence" value="ECO:0007669"/>
    <property type="project" value="TreeGrafter"/>
</dbReference>
<dbReference type="Proteomes" id="UP000234331">
    <property type="component" value="Unassembled WGS sequence"/>
</dbReference>
<dbReference type="CDD" id="cd00833">
    <property type="entry name" value="PKS"/>
    <property type="match status" value="2"/>
</dbReference>
<name>A0A2I2KRS2_9ACTN</name>
<dbReference type="InterPro" id="IPR057326">
    <property type="entry name" value="KR_dom"/>
</dbReference>
<dbReference type="Gene3D" id="3.10.129.110">
    <property type="entry name" value="Polyketide synthase dehydratase"/>
    <property type="match status" value="2"/>
</dbReference>
<feature type="region of interest" description="Disordered" evidence="10">
    <location>
        <begin position="2158"/>
        <end position="2181"/>
    </location>
</feature>
<dbReference type="InterPro" id="IPR020807">
    <property type="entry name" value="PKS_DH"/>
</dbReference>
<dbReference type="InterPro" id="IPR013154">
    <property type="entry name" value="ADH-like_N"/>
</dbReference>
<dbReference type="PANTHER" id="PTHR43775">
    <property type="entry name" value="FATTY ACID SYNTHASE"/>
    <property type="match status" value="1"/>
</dbReference>
<dbReference type="Pfam" id="PF08240">
    <property type="entry name" value="ADH_N"/>
    <property type="match status" value="1"/>
</dbReference>
<feature type="region of interest" description="Disordered" evidence="10">
    <location>
        <begin position="3634"/>
        <end position="3673"/>
    </location>
</feature>
<dbReference type="InterPro" id="IPR016035">
    <property type="entry name" value="Acyl_Trfase/lysoPLipase"/>
</dbReference>
<feature type="compositionally biased region" description="Basic and acidic residues" evidence="10">
    <location>
        <begin position="3657"/>
        <end position="3667"/>
    </location>
</feature>
<dbReference type="Pfam" id="PF02801">
    <property type="entry name" value="Ketoacyl-synt_C"/>
    <property type="match status" value="2"/>
</dbReference>
<dbReference type="FunFam" id="1.10.1200.10:FF:000007">
    <property type="entry name" value="Probable polyketide synthase pks17"/>
    <property type="match status" value="2"/>
</dbReference>
<feature type="region of interest" description="C-terminal hotdog fold" evidence="9">
    <location>
        <begin position="1108"/>
        <end position="1270"/>
    </location>
</feature>
<dbReference type="SMART" id="SM01294">
    <property type="entry name" value="PKS_PP_betabranch"/>
    <property type="match status" value="2"/>
</dbReference>
<dbReference type="Pfam" id="PF00698">
    <property type="entry name" value="Acyl_transf_1"/>
    <property type="match status" value="2"/>
</dbReference>
<dbReference type="CDD" id="cd08956">
    <property type="entry name" value="KR_3_FAS_SDR_x"/>
    <property type="match status" value="2"/>
</dbReference>
<dbReference type="RefSeq" id="WP_101832045.1">
    <property type="nucleotide sequence ID" value="NZ_FZMO01000157.1"/>
</dbReference>
<protein>
    <submittedName>
        <fullName evidence="14">ChlA5</fullName>
    </submittedName>
</protein>
<feature type="domain" description="Carrier" evidence="11">
    <location>
        <begin position="3949"/>
        <end position="4024"/>
    </location>
</feature>
<feature type="domain" description="PKS/mFAS DH" evidence="13">
    <location>
        <begin position="3104"/>
        <end position="3429"/>
    </location>
</feature>
<dbReference type="Pfam" id="PF16197">
    <property type="entry name" value="KAsynt_C_assoc"/>
    <property type="match status" value="2"/>
</dbReference>
<dbReference type="PROSITE" id="PS52004">
    <property type="entry name" value="KS3_2"/>
    <property type="match status" value="2"/>
</dbReference>
<feature type="active site" description="Proton donor; for dehydratase activity" evidence="9">
    <location>
        <position position="1167"/>
    </location>
</feature>
<dbReference type="Gene3D" id="1.10.1200.10">
    <property type="entry name" value="ACP-like"/>
    <property type="match status" value="2"/>
</dbReference>
<dbReference type="Gene3D" id="3.40.50.11460">
    <property type="match status" value="1"/>
</dbReference>
<dbReference type="Gene3D" id="3.40.47.10">
    <property type="match status" value="2"/>
</dbReference>
<dbReference type="InterPro" id="IPR016036">
    <property type="entry name" value="Malonyl_transacylase_ACP-bd"/>
</dbReference>
<dbReference type="Pfam" id="PF22953">
    <property type="entry name" value="SpnB_Rossmann"/>
    <property type="match status" value="2"/>
</dbReference>
<feature type="domain" description="Carrier" evidence="11">
    <location>
        <begin position="2079"/>
        <end position="2154"/>
    </location>
</feature>
<dbReference type="EMBL" id="FZMO01000157">
    <property type="protein sequence ID" value="SNQ48352.1"/>
    <property type="molecule type" value="Genomic_DNA"/>
</dbReference>
<evidence type="ECO:0000256" key="6">
    <source>
        <dbReference type="ARBA" id="ARBA00023194"/>
    </source>
</evidence>
<proteinExistence type="predicted"/>
<dbReference type="SUPFAM" id="SSF55048">
    <property type="entry name" value="Probable ACP-binding domain of malonyl-CoA ACP transacylase"/>
    <property type="match status" value="2"/>
</dbReference>
<feature type="region of interest" description="C-terminal hotdog fold" evidence="9">
    <location>
        <begin position="3285"/>
        <end position="3429"/>
    </location>
</feature>
<dbReference type="Pfam" id="PF14765">
    <property type="entry name" value="PS-DH"/>
    <property type="match status" value="2"/>
</dbReference>
<keyword evidence="15" id="KW-1185">Reference proteome</keyword>
<evidence type="ECO:0000256" key="7">
    <source>
        <dbReference type="ARBA" id="ARBA00023268"/>
    </source>
</evidence>
<dbReference type="InterPro" id="IPR032821">
    <property type="entry name" value="PKS_assoc"/>
</dbReference>
<dbReference type="SMART" id="SM00827">
    <property type="entry name" value="PKS_AT"/>
    <property type="match status" value="2"/>
</dbReference>
<dbReference type="SUPFAM" id="SSF47336">
    <property type="entry name" value="ACP-like"/>
    <property type="match status" value="2"/>
</dbReference>
<dbReference type="Gene3D" id="3.30.70.3290">
    <property type="match status" value="2"/>
</dbReference>
<dbReference type="SMART" id="SM00825">
    <property type="entry name" value="PKS_KS"/>
    <property type="match status" value="2"/>
</dbReference>
<keyword evidence="3" id="KW-0596">Phosphopantetheine</keyword>
<feature type="region of interest" description="Disordered" evidence="10">
    <location>
        <begin position="1042"/>
        <end position="1109"/>
    </location>
</feature>
<evidence type="ECO:0000256" key="4">
    <source>
        <dbReference type="ARBA" id="ARBA00022553"/>
    </source>
</evidence>
<dbReference type="SUPFAM" id="SSF50129">
    <property type="entry name" value="GroES-like"/>
    <property type="match status" value="1"/>
</dbReference>
<dbReference type="SMART" id="SM00826">
    <property type="entry name" value="PKS_DH"/>
    <property type="match status" value="2"/>
</dbReference>
<dbReference type="GO" id="GO:0004315">
    <property type="term" value="F:3-oxoacyl-[acyl-carrier-protein] synthase activity"/>
    <property type="evidence" value="ECO:0007669"/>
    <property type="project" value="InterPro"/>
</dbReference>
<accession>A0A2I2KRS2</accession>
<dbReference type="Pfam" id="PF00109">
    <property type="entry name" value="ketoacyl-synt"/>
    <property type="match status" value="2"/>
</dbReference>
<evidence type="ECO:0000256" key="5">
    <source>
        <dbReference type="ARBA" id="ARBA00022679"/>
    </source>
</evidence>
<evidence type="ECO:0000259" key="12">
    <source>
        <dbReference type="PROSITE" id="PS52004"/>
    </source>
</evidence>
<dbReference type="Pfam" id="PF08659">
    <property type="entry name" value="KR"/>
    <property type="match status" value="2"/>
</dbReference>